<proteinExistence type="predicted"/>
<comment type="caution">
    <text evidence="1">The sequence shown here is derived from an EMBL/GenBank/DDBJ whole genome shotgun (WGS) entry which is preliminary data.</text>
</comment>
<sequence length="128" mass="14383">MKFKAKSGAASGSYEPFVVGEQEIVLTGLTLQHVTPGDQIVLSIDVNWVKPIHWDMGEMELCLRLGQPDGQVVYWTLESCFEKSRTRESFTWTAENGEARFYLTVKSVDSRAILSGDYWLEGTVYAPS</sequence>
<evidence type="ECO:0000313" key="1">
    <source>
        <dbReference type="EMBL" id="MBB3131728.1"/>
    </source>
</evidence>
<protein>
    <submittedName>
        <fullName evidence="1">Uncharacterized protein</fullName>
    </submittedName>
</protein>
<dbReference type="Proteomes" id="UP000517523">
    <property type="component" value="Unassembled WGS sequence"/>
</dbReference>
<gene>
    <name evidence="1" type="ORF">FHS19_006451</name>
</gene>
<dbReference type="EMBL" id="JACHXJ010000007">
    <property type="protein sequence ID" value="MBB3131728.1"/>
    <property type="molecule type" value="Genomic_DNA"/>
</dbReference>
<reference evidence="1 2" key="1">
    <citation type="submission" date="2020-08" db="EMBL/GenBank/DDBJ databases">
        <title>Genomic Encyclopedia of Type Strains, Phase III (KMG-III): the genomes of soil and plant-associated and newly described type strains.</title>
        <authorList>
            <person name="Whitman W."/>
        </authorList>
    </citation>
    <scope>NUCLEOTIDE SEQUENCE [LARGE SCALE GENOMIC DNA]</scope>
    <source>
        <strain evidence="1 2">CECT 5831</strain>
    </source>
</reference>
<organism evidence="1 2">
    <name type="scientific">Paenibacillus rhizosphaerae</name>
    <dbReference type="NCBI Taxonomy" id="297318"/>
    <lineage>
        <taxon>Bacteria</taxon>
        <taxon>Bacillati</taxon>
        <taxon>Bacillota</taxon>
        <taxon>Bacilli</taxon>
        <taxon>Bacillales</taxon>
        <taxon>Paenibacillaceae</taxon>
        <taxon>Paenibacillus</taxon>
    </lineage>
</organism>
<dbReference type="AlphaFoldDB" id="A0A839U238"/>
<evidence type="ECO:0000313" key="2">
    <source>
        <dbReference type="Proteomes" id="UP000517523"/>
    </source>
</evidence>
<name>A0A839U238_9BACL</name>
<accession>A0A839U238</accession>
<dbReference type="RefSeq" id="WP_183586963.1">
    <property type="nucleotide sequence ID" value="NZ_JACHXJ010000007.1"/>
</dbReference>